<evidence type="ECO:0000256" key="12">
    <source>
        <dbReference type="ARBA" id="ARBA00023175"/>
    </source>
</evidence>
<dbReference type="FunFam" id="1.10.472.130:FF:000002">
    <property type="entry name" value="Cytoplasmic dynein heavy chain 1"/>
    <property type="match status" value="1"/>
</dbReference>
<dbReference type="InterPro" id="IPR013602">
    <property type="entry name" value="Dynein_heavy_linker"/>
</dbReference>
<dbReference type="InterPro" id="IPR024317">
    <property type="entry name" value="Dynein_heavy_chain_D4_dom"/>
</dbReference>
<evidence type="ECO:0000256" key="10">
    <source>
        <dbReference type="ARBA" id="ARBA00023017"/>
    </source>
</evidence>
<comment type="caution">
    <text evidence="17">The sequence shown here is derived from an EMBL/GenBank/DDBJ whole genome shotgun (WGS) entry which is preliminary data.</text>
</comment>
<keyword evidence="8" id="KW-0547">Nucleotide-binding</keyword>
<evidence type="ECO:0000256" key="11">
    <source>
        <dbReference type="ARBA" id="ARBA00023054"/>
    </source>
</evidence>
<accession>A0A409WBN1</accession>
<keyword evidence="9" id="KW-0067">ATP-binding</keyword>
<dbReference type="Gene3D" id="1.10.287.2620">
    <property type="match status" value="1"/>
</dbReference>
<evidence type="ECO:0000256" key="2">
    <source>
        <dbReference type="ARBA" id="ARBA00008887"/>
    </source>
</evidence>
<keyword evidence="12" id="KW-0505">Motor protein</keyword>
<dbReference type="SUPFAM" id="SSF52540">
    <property type="entry name" value="P-loop containing nucleoside triphosphate hydrolases"/>
    <property type="match status" value="4"/>
</dbReference>
<evidence type="ECO:0000313" key="17">
    <source>
        <dbReference type="EMBL" id="PPQ75898.1"/>
    </source>
</evidence>
<feature type="domain" description="AAA+ ATPase" evidence="16">
    <location>
        <begin position="739"/>
        <end position="889"/>
    </location>
</feature>
<dbReference type="FunFam" id="1.20.920.20:FF:000002">
    <property type="entry name" value="Cytoplasmic dynein 1 heavy chain"/>
    <property type="match status" value="1"/>
</dbReference>
<dbReference type="FunFam" id="1.20.58.1120:FF:000013">
    <property type="entry name" value="Dynein heavy chain-like protein"/>
    <property type="match status" value="1"/>
</dbReference>
<evidence type="ECO:0000256" key="15">
    <source>
        <dbReference type="SAM" id="Coils"/>
    </source>
</evidence>
<dbReference type="Gene3D" id="1.10.472.130">
    <property type="match status" value="1"/>
</dbReference>
<keyword evidence="7" id="KW-0677">Repeat</keyword>
<dbReference type="Pfam" id="PF03028">
    <property type="entry name" value="Dynein_heavy"/>
    <property type="match status" value="1"/>
</dbReference>
<feature type="coiled-coil region" evidence="15">
    <location>
        <begin position="2212"/>
        <end position="2267"/>
    </location>
</feature>
<dbReference type="InterPro" id="IPR026983">
    <property type="entry name" value="DHC"/>
</dbReference>
<dbReference type="FunCoup" id="A0A409WBN1">
    <property type="interactions" value="360"/>
</dbReference>
<reference evidence="17 18" key="1">
    <citation type="journal article" date="2018" name="Evol. Lett.">
        <title>Horizontal gene cluster transfer increased hallucinogenic mushroom diversity.</title>
        <authorList>
            <person name="Reynolds H.T."/>
            <person name="Vijayakumar V."/>
            <person name="Gluck-Thaler E."/>
            <person name="Korotkin H.B."/>
            <person name="Matheny P.B."/>
            <person name="Slot J.C."/>
        </authorList>
    </citation>
    <scope>NUCLEOTIDE SEQUENCE [LARGE SCALE GENOMIC DNA]</scope>
    <source>
        <strain evidence="17 18">SRW20</strain>
    </source>
</reference>
<dbReference type="FunFam" id="3.40.50.300:FF:000071">
    <property type="entry name" value="Cytoplasmic dynein heavy chain 1"/>
    <property type="match status" value="1"/>
</dbReference>
<evidence type="ECO:0000256" key="8">
    <source>
        <dbReference type="ARBA" id="ARBA00022741"/>
    </source>
</evidence>
<dbReference type="GO" id="GO:0005874">
    <property type="term" value="C:microtubule"/>
    <property type="evidence" value="ECO:0007669"/>
    <property type="project" value="UniProtKB-KW"/>
</dbReference>
<evidence type="ECO:0000256" key="7">
    <source>
        <dbReference type="ARBA" id="ARBA00022737"/>
    </source>
</evidence>
<dbReference type="FunFam" id="1.20.140.100:FF:000002">
    <property type="entry name" value="Cytoplasmic dynein heavy chain 1"/>
    <property type="match status" value="1"/>
</dbReference>
<dbReference type="FunFam" id="1.10.8.720:FF:000003">
    <property type="entry name" value="Cytoplasmic dynein heavy chain 2"/>
    <property type="match status" value="1"/>
</dbReference>
<dbReference type="Pfam" id="PF12781">
    <property type="entry name" value="AAA_9"/>
    <property type="match status" value="1"/>
</dbReference>
<dbReference type="InterPro" id="IPR041466">
    <property type="entry name" value="Dynein_AAA5_ext"/>
</dbReference>
<dbReference type="Gene3D" id="1.20.920.20">
    <property type="match status" value="2"/>
</dbReference>
<dbReference type="Gene3D" id="6.10.140.1060">
    <property type="match status" value="1"/>
</dbReference>
<dbReference type="Gene3D" id="1.10.8.720">
    <property type="entry name" value="Region D6 of dynein motor"/>
    <property type="match status" value="1"/>
</dbReference>
<dbReference type="FunFam" id="1.10.8.1220:FF:000002">
    <property type="entry name" value="cytoplasmic dynein 1 heavy chain 1-like"/>
    <property type="match status" value="1"/>
</dbReference>
<dbReference type="EMBL" id="NHYE01005217">
    <property type="protein sequence ID" value="PPQ75898.1"/>
    <property type="molecule type" value="Genomic_DNA"/>
</dbReference>
<feature type="coiled-coil region" evidence="15">
    <location>
        <begin position="441"/>
        <end position="468"/>
    </location>
</feature>
<dbReference type="InterPro" id="IPR024743">
    <property type="entry name" value="Dynein_HC_stalk"/>
</dbReference>
<dbReference type="FunFam" id="3.40.50.300:FF:000373">
    <property type="entry name" value="Cytoplasmic dynein heavy chain 2"/>
    <property type="match status" value="1"/>
</dbReference>
<dbReference type="Pfam" id="PF22597">
    <property type="entry name" value="DYN_lid"/>
    <property type="match status" value="1"/>
</dbReference>
<keyword evidence="10" id="KW-0243">Dynein</keyword>
<dbReference type="Gene3D" id="3.10.490.20">
    <property type="match status" value="1"/>
</dbReference>
<dbReference type="InterPro" id="IPR003593">
    <property type="entry name" value="AAA+_ATPase"/>
</dbReference>
<dbReference type="GO" id="GO:0005524">
    <property type="term" value="F:ATP binding"/>
    <property type="evidence" value="ECO:0007669"/>
    <property type="project" value="UniProtKB-KW"/>
</dbReference>
<keyword evidence="6" id="KW-0493">Microtubule</keyword>
<comment type="subunit">
    <text evidence="3">Consists of at least two heavy chains and a number of intermediate and light chains.</text>
</comment>
<dbReference type="InterPro" id="IPR041228">
    <property type="entry name" value="Dynein_C"/>
</dbReference>
<dbReference type="Pfam" id="PF08393">
    <property type="entry name" value="DHC_N2"/>
    <property type="match status" value="1"/>
</dbReference>
<dbReference type="CDD" id="cd00009">
    <property type="entry name" value="AAA"/>
    <property type="match status" value="2"/>
</dbReference>
<dbReference type="FunFam" id="1.20.920.30:FF:000001">
    <property type="entry name" value="Cytoplasmic dynein heavy chain 1"/>
    <property type="match status" value="1"/>
</dbReference>
<dbReference type="GO" id="GO:0007097">
    <property type="term" value="P:nuclear migration"/>
    <property type="evidence" value="ECO:0007669"/>
    <property type="project" value="UniProtKB-ARBA"/>
</dbReference>
<evidence type="ECO:0000256" key="4">
    <source>
        <dbReference type="ARBA" id="ARBA00022197"/>
    </source>
</evidence>
<dbReference type="InterPro" id="IPR027417">
    <property type="entry name" value="P-loop_NTPase"/>
</dbReference>
<evidence type="ECO:0000259" key="16">
    <source>
        <dbReference type="SMART" id="SM00382"/>
    </source>
</evidence>
<sequence length="3430" mass="390898">MEVFAPSNSSTAAAVTFITFVQDLKKKTKAWGPMIELCANGEKTLERFRYQFPEDWLYSDQLRGEWSAYNEILKRKNDSIQEQLAGLQLKIVAEDKIVENKINEILQEWEQTRPVQGNMRADTAMNTINVFEGKLNRVQEEYDLVCRAKEALDLELTRHTRLEPVFEELRDLKAVWTALSGIWSQISELREMSWATVQPRKLRQHIDGLLTSTKEMPTRMRQYAAFEYVQDVLRGLLKSNTLVSELKSEALKERHWKQLFKSLRLPSQISLPYMTLGHVYDLDLKKNESLIKEVIIQAQGEMALEEYIKQVKETWTSYTLDLVNYQNKCRLIRGWDDLFNKCSENLNSLTAMKLSPYYKGQFLGREIEQNTRPICTEVPGSDVWIDVQRQWVYLEGIFSGSADIKHLLPVESNRFQNINTEFLTVMKRVYKSPFVLDVLNIQGIQKSLERLADLLNKIQKALGEYLERERSSFPRFYFVGDEDLLEIIGNSKDILRIMKHLKKMFAGISTVMLDEDLTQIQAMASREGEEVPFTEPILLKDYPKINDWLTKIESMMRLSLANLLTEAVTELQSFYGQSALQADQLMAWMEKYPAQLVTLAMQVAWTGSVETALESNQPPQPTLDVIHQALDLLADIVLQELKPVTRRKCEHLITELVHQRDVTRSLVQQNVLDAKNFIWLYQMRFYLDKSIEDPLDRLSIRAADASFPYGWEYLGVPDRLVQTPLTDRVYLTLTQALDNQLGGAPFGPAGTGKTESVKALGVQLGRFVLVFCCDETFDFQAMGRIFVGLCQVGAWGCFDEFNRLEERILSAVSQQVQAIQQGLVSLAKNPNTEIELVGKSLKLNKNIGIFITTNPNYAGRSQLPPNLTKLFRPMAMTRPDRELIAQVMLFSQGFRTAETLASKIVPFFNLCDEQLSPQPHYDFGLRALKAVLASAGILKRERLQSSRSEPESDDYVPDLSDNISEQIILIQTDVFPGVDYLPVDLQALREHIMQVCSERRLVAGELWVAKILQLYQIQKIQHGLMMVGPSGSGKTNAWQVLLTALERLDGVEGVSYVIDPKAIHKDALYGTLDPTTREWTDGLFTHVLRKIVDDVRGESGKRHWIIFDVTYADCELCSVLDDNKLLTLPNGERLNLPPNVRIMFEVEHLKYATLATVSRCGMIWFSEDVVEPSMIYRNYLQTLATVPLDADDEDAGDVLGRRADVVSDSSVNIETQKQIATILERYFADGDLVSSALTYAESIEHIMDFTVTRALNTLFSLLNKTIRNVIEYNLQHPDFPLSADRVEQYITKRLLINIIWAFSGDAKLDLRADMGEFLRKQTGIDLPTMVPGSSLIDFDVLASTGEWIPWQSRVPQIEIEAHSLTASDVVVPTMDTVRHEEVLYSWLSEHKPLMLCGPPGSGKTMTLFSALRKLPDMEVVGLNFSSATTPELILKTFEQYCEYRKTPNGVILAPVQIGRWLVLFCDEINLPAADKYGTQRVISFIRQLVESGGYWRASDMAWVKLERIQFVGACNPPTDPGRVPLSHRFLRHAPLVMVDYPGEVSLKQIYGTYNRALLKVVPNLRAYAEPLTDAMVSFYLASQKRFTTDIQAHYVYSPRELTRWVRGIYEAIRPLEILSVEGLVRVWAHEALRLFQDRLVTEEERNWTDEHIDAAAMEHFPTINREEALGRPILYSNWTSKNYIPVDRETLREYTKARLRVFYEEELDVPLVLFNDVLDHVLRIDRVFRQVQGHLLLIGVSGSGKTTLSRFVAWMNGLSIFQIKVSNKYTGEDFDEDLRTVLRRAGCKGEKICFIMDESNVLDSGFLERMNTLLANAEVPGLFEGDEHAALMTACKEGSQRDGLMLDSPEELYRWFTQQVAKNLHVVFTMNPPANGLASRAATSPALFNRCVLDWFGDWSDQAFYQVGMEFTQTLDLDLQSYSPPANFPIAYRGLSLPPLHRTAVVNALVYVHLSLHQINQRLSRRQGRYNYVTPRHYLDFINHYVRLYSEKRDELEEQQRHLHVGLDKLKDTVTQVEELRKSLAIKRSQLEAKSAEANEKLKRMVADQQEAEQKKAASIQIQAELAEQDRHIEERRGIVMADLADAEPAVLEAQAAVSNIKKQHLQEVRTMANPPEAVKLAMESVCTILGHKIDSWRTVQGIIRREDFIQRIVNFDTTTQMTKGLRDLMKKEFLSRPSYNFETVQRASRACGPLVKWALAQVRFSEILDKVEPLRNEVQSLEKQAETTKKQAQAMVQMIAQLEAKIEKYKEEYARLISETQAIKSEMERVQGKVDRSMKLLESLSSERGRWEAGSRTFEAEMSTIVGDVLLSAAFLAYGGFFDQHYREVMWQEWSAHLTEANVKFKAELSLTEYLSTADDRLSWQSKSLPSDNLTTENAIMLKRFNRYPLIIDPTGQATTFLLNEYKERKITVTSFLDESFLKVLESALRFGNPLLIQDVEHLDPILNAVLNKEIRRTGGRVLIRLGNQDIDFSPSFTMFLSTRDPSVEFSPDICSRVTFVNFTMTRSSLQSQCLDQVLKVERPDTERKRTDLMKVQGEFRLRLRTLEKLLLQALNESTGNILDDDKVIDTLETLKREAAEITQKVEETDLVMKEVEQVTAEYLPLAQACSSVFFVLEQLNLVNHFYQFSLRFFLDIFDYILHHNPNLKGVIDHGQRRDILLKDLFLVVYKRTSRALLYRDHLMLAMLLAQVKLRGVEDIEDEMEFLLESGDGLATTASASGQGQEHPFLSTDQVHRLQNFSKQPLFRPVEPHISSHETEWAAFLESNNPESLVPTPWEPASPAIEAIRALLLIKCFRPDRLLQSTALVVRTVFETDISAEALYDLNSLVADEVVSSTPVALVSVPGYDASYRVENLIKNTGARATSVAMGSQEGFTLADQAIAAASRQGTWVLLKNVHLAPSWLGQLEKKMQTLNPHRNFRLFLTMEANPSIPVNILRQSRLIMNEPPPGVKANLLDSLQSISPQRLSQGPAEKVRLYFLLAWFHAVVQERLRYVPLGWSKSYDFNDSDMASAFNTIDTWLNTVSRGRTNVDPATIPWDALRTLIKQSVYGGRVDSDFDQRILDSFVDSLFTPRAYNVDFDLVPTLSGSRVLPAPDGTKLEHFLTWVQTLPEREPPSWLSLPPTAERVIAVAQGNELLGKLRKMRMLADDDDELASASTAKSGSSQQPAWMRSLLERCREWLGQLPKKFNTLPKQSADHQDPLYRLFAREGHIGRKLLENVRKDLEDVVQVCLGEFKQTNHLRTLMSALTKGSIPDHWRRYKVNKAMAVSAWIPNFASRLAQLDRIATQDNLNNMEVWLGGLFFPEAYITATRQAVAHRKKWSLETLHLRLDIERVNDPQAFVVDGLVLEGASWITDHLVLNDGESVRLNPSQIRWVQADESSQEGMVNLPVYLNDDRSDVLFTVDLPFDKASSGLVASRAVCLTASG</sequence>
<dbReference type="FunFam" id="3.10.490.20:FF:000004">
    <property type="entry name" value="Cytoplasmic dynein heavy chain 2"/>
    <property type="match status" value="1"/>
</dbReference>
<dbReference type="FunFam" id="1.20.1270.280:FF:000004">
    <property type="entry name" value="Cytoplasmic dynein heavy chain 2"/>
    <property type="match status" value="1"/>
</dbReference>
<evidence type="ECO:0000256" key="1">
    <source>
        <dbReference type="ARBA" id="ARBA00004245"/>
    </source>
</evidence>
<keyword evidence="5" id="KW-0963">Cytoplasm</keyword>
<dbReference type="InterPro" id="IPR035706">
    <property type="entry name" value="AAA_9"/>
</dbReference>
<dbReference type="Gene3D" id="1.20.920.30">
    <property type="match status" value="1"/>
</dbReference>
<dbReference type="Gene3D" id="3.20.180.20">
    <property type="entry name" value="Dynein heavy chain, N-terminal domain 2"/>
    <property type="match status" value="1"/>
</dbReference>
<dbReference type="PANTHER" id="PTHR46532">
    <property type="entry name" value="MALE FERTILITY FACTOR KL5"/>
    <property type="match status" value="1"/>
</dbReference>
<dbReference type="FunFam" id="1.10.287.2620:FF:000001">
    <property type="entry name" value="Cytoplasmic dynein heavy chain 1"/>
    <property type="match status" value="1"/>
</dbReference>
<evidence type="ECO:0000256" key="13">
    <source>
        <dbReference type="ARBA" id="ARBA00023212"/>
    </source>
</evidence>
<dbReference type="PANTHER" id="PTHR46532:SF4">
    <property type="entry name" value="AAA+ ATPASE DOMAIN-CONTAINING PROTEIN"/>
    <property type="match status" value="1"/>
</dbReference>
<dbReference type="Proteomes" id="UP000284706">
    <property type="component" value="Unassembled WGS sequence"/>
</dbReference>
<evidence type="ECO:0000256" key="14">
    <source>
        <dbReference type="ARBA" id="ARBA00033439"/>
    </source>
</evidence>
<dbReference type="FunFam" id="3.40.50.300:FF:000122">
    <property type="entry name" value="Cytoplasmic dynein 1 heavy chain"/>
    <property type="match status" value="1"/>
</dbReference>
<dbReference type="InterPro" id="IPR041658">
    <property type="entry name" value="AAA_lid_11"/>
</dbReference>
<dbReference type="GO" id="GO:0008569">
    <property type="term" value="F:minus-end-directed microtubule motor activity"/>
    <property type="evidence" value="ECO:0007669"/>
    <property type="project" value="InterPro"/>
</dbReference>
<dbReference type="InterPro" id="IPR042219">
    <property type="entry name" value="AAA_lid_11_sf"/>
</dbReference>
<keyword evidence="13" id="KW-0206">Cytoskeleton</keyword>
<comment type="subcellular location">
    <subcellularLocation>
        <location evidence="1">Cytoplasm</location>
        <location evidence="1">Cytoskeleton</location>
    </subcellularLocation>
</comment>
<dbReference type="InterPro" id="IPR042228">
    <property type="entry name" value="Dynein_linker_3"/>
</dbReference>
<dbReference type="InterPro" id="IPR004273">
    <property type="entry name" value="Dynein_heavy_D6_P-loop"/>
</dbReference>
<dbReference type="Pfam" id="PF12774">
    <property type="entry name" value="AAA_6"/>
    <property type="match status" value="1"/>
</dbReference>
<proteinExistence type="inferred from homology"/>
<dbReference type="InterPro" id="IPR043160">
    <property type="entry name" value="Dynein_C_barrel"/>
</dbReference>
<evidence type="ECO:0000256" key="3">
    <source>
        <dbReference type="ARBA" id="ARBA00011655"/>
    </source>
</evidence>
<keyword evidence="11 15" id="KW-0175">Coiled coil</keyword>
<dbReference type="Gene3D" id="1.10.8.710">
    <property type="match status" value="1"/>
</dbReference>
<dbReference type="Gene3D" id="1.10.8.1220">
    <property type="match status" value="1"/>
</dbReference>
<evidence type="ECO:0000313" key="18">
    <source>
        <dbReference type="Proteomes" id="UP000284706"/>
    </source>
</evidence>
<dbReference type="Pfam" id="PF18199">
    <property type="entry name" value="Dynein_C"/>
    <property type="match status" value="1"/>
</dbReference>
<dbReference type="Gene3D" id="1.20.1270.280">
    <property type="match status" value="1"/>
</dbReference>
<evidence type="ECO:0000256" key="6">
    <source>
        <dbReference type="ARBA" id="ARBA00022701"/>
    </source>
</evidence>
<dbReference type="Gene3D" id="1.20.140.100">
    <property type="entry name" value="Dynein heavy chain, N-terminal domain 2"/>
    <property type="match status" value="1"/>
</dbReference>
<dbReference type="InParanoid" id="A0A409WBN1"/>
<dbReference type="GO" id="GO:0005858">
    <property type="term" value="C:axonemal dynein complex"/>
    <property type="evidence" value="ECO:0007669"/>
    <property type="project" value="TreeGrafter"/>
</dbReference>
<dbReference type="Pfam" id="PF18198">
    <property type="entry name" value="AAA_lid_11"/>
    <property type="match status" value="1"/>
</dbReference>
<dbReference type="InterPro" id="IPR054354">
    <property type="entry name" value="DYNC2H1-like_lid"/>
</dbReference>
<dbReference type="Gene3D" id="1.20.58.1120">
    <property type="match status" value="1"/>
</dbReference>
<dbReference type="Pfam" id="PF12775">
    <property type="entry name" value="AAA_7"/>
    <property type="match status" value="1"/>
</dbReference>
<dbReference type="SMART" id="SM00382">
    <property type="entry name" value="AAA"/>
    <property type="match status" value="3"/>
</dbReference>
<dbReference type="STRING" id="231916.A0A409WBN1"/>
<feature type="coiled-coil region" evidence="15">
    <location>
        <begin position="2007"/>
        <end position="2055"/>
    </location>
</feature>
<dbReference type="Gene3D" id="3.40.50.300">
    <property type="entry name" value="P-loop containing nucleotide triphosphate hydrolases"/>
    <property type="match status" value="5"/>
</dbReference>
<dbReference type="InterPro" id="IPR043157">
    <property type="entry name" value="Dynein_AAA1S"/>
</dbReference>
<dbReference type="OrthoDB" id="447173at2759"/>
<evidence type="ECO:0000256" key="9">
    <source>
        <dbReference type="ARBA" id="ARBA00022840"/>
    </source>
</evidence>
<dbReference type="InterPro" id="IPR042222">
    <property type="entry name" value="Dynein_2_N"/>
</dbReference>
<keyword evidence="18" id="KW-1185">Reference proteome</keyword>
<gene>
    <name evidence="17" type="ORF">CVT26_000162</name>
</gene>
<feature type="domain" description="AAA+ ATPase" evidence="16">
    <location>
        <begin position="1731"/>
        <end position="1897"/>
    </location>
</feature>
<dbReference type="Pfam" id="PF12777">
    <property type="entry name" value="MT"/>
    <property type="match status" value="1"/>
</dbReference>
<comment type="similarity">
    <text evidence="2">Belongs to the dynein heavy chain family.</text>
</comment>
<dbReference type="FunFam" id="3.40.50.300:FF:000517">
    <property type="entry name" value="Cytoplasmic dynein heavy chain 1"/>
    <property type="match status" value="1"/>
</dbReference>
<dbReference type="Pfam" id="PF12780">
    <property type="entry name" value="AAA_8"/>
    <property type="match status" value="1"/>
</dbReference>
<dbReference type="GO" id="GO:0045505">
    <property type="term" value="F:dynein intermediate chain binding"/>
    <property type="evidence" value="ECO:0007669"/>
    <property type="project" value="InterPro"/>
</dbReference>
<feature type="domain" description="AAA+ ATPase" evidence="16">
    <location>
        <begin position="1389"/>
        <end position="1539"/>
    </location>
</feature>
<dbReference type="Pfam" id="PF17852">
    <property type="entry name" value="Dynein_AAA_lid"/>
    <property type="match status" value="1"/>
</dbReference>
<dbReference type="GO" id="GO:0072384">
    <property type="term" value="P:organelle transport along microtubule"/>
    <property type="evidence" value="ECO:0007669"/>
    <property type="project" value="UniProtKB-ARBA"/>
</dbReference>
<dbReference type="GO" id="GO:0051959">
    <property type="term" value="F:dynein light intermediate chain binding"/>
    <property type="evidence" value="ECO:0007669"/>
    <property type="project" value="InterPro"/>
</dbReference>
<protein>
    <recommendedName>
        <fullName evidence="4">Dynein heavy chain, cytoplasmic</fullName>
    </recommendedName>
    <alternativeName>
        <fullName evidence="14">Dynein heavy chain, cytosolic</fullName>
    </alternativeName>
</protein>
<dbReference type="InterPro" id="IPR035699">
    <property type="entry name" value="AAA_6"/>
</dbReference>
<name>A0A409WBN1_9AGAR</name>
<organism evidence="17 18">
    <name type="scientific">Gymnopilus dilepis</name>
    <dbReference type="NCBI Taxonomy" id="231916"/>
    <lineage>
        <taxon>Eukaryota</taxon>
        <taxon>Fungi</taxon>
        <taxon>Dikarya</taxon>
        <taxon>Basidiomycota</taxon>
        <taxon>Agaricomycotina</taxon>
        <taxon>Agaricomycetes</taxon>
        <taxon>Agaricomycetidae</taxon>
        <taxon>Agaricales</taxon>
        <taxon>Agaricineae</taxon>
        <taxon>Hymenogastraceae</taxon>
        <taxon>Gymnopilus</taxon>
    </lineage>
</organism>
<evidence type="ECO:0000256" key="5">
    <source>
        <dbReference type="ARBA" id="ARBA00022490"/>
    </source>
</evidence>
<dbReference type="FunFam" id="3.20.180.20:FF:000002">
    <property type="entry name" value="Cytoplasmic dynein heavy chain 1"/>
    <property type="match status" value="1"/>
</dbReference>